<dbReference type="Proteomes" id="UP000488956">
    <property type="component" value="Unassembled WGS sequence"/>
</dbReference>
<keyword evidence="2" id="KW-0732">Signal</keyword>
<feature type="signal peptide" evidence="2">
    <location>
        <begin position="1"/>
        <end position="27"/>
    </location>
</feature>
<dbReference type="EMBL" id="QXFX01005747">
    <property type="protein sequence ID" value="KAE9060025.1"/>
    <property type="molecule type" value="Genomic_DNA"/>
</dbReference>
<evidence type="ECO:0000313" key="3">
    <source>
        <dbReference type="EMBL" id="KAE9060025.1"/>
    </source>
</evidence>
<evidence type="ECO:0000256" key="2">
    <source>
        <dbReference type="SAM" id="SignalP"/>
    </source>
</evidence>
<evidence type="ECO:0000313" key="4">
    <source>
        <dbReference type="Proteomes" id="UP000488956"/>
    </source>
</evidence>
<dbReference type="AlphaFoldDB" id="A0A6G0JKX7"/>
<feature type="region of interest" description="Disordered" evidence="1">
    <location>
        <begin position="24"/>
        <end position="144"/>
    </location>
</feature>
<feature type="compositionally biased region" description="Polar residues" evidence="1">
    <location>
        <begin position="71"/>
        <end position="82"/>
    </location>
</feature>
<evidence type="ECO:0000256" key="1">
    <source>
        <dbReference type="SAM" id="MobiDB-lite"/>
    </source>
</evidence>
<reference evidence="3 4" key="1">
    <citation type="submission" date="2018-09" db="EMBL/GenBank/DDBJ databases">
        <title>Genomic investigation of the strawberry pathogen Phytophthora fragariae indicates pathogenicity is determined by transcriptional variation in three key races.</title>
        <authorList>
            <person name="Adams T.M."/>
            <person name="Armitage A.D."/>
            <person name="Sobczyk M.K."/>
            <person name="Bates H.J."/>
            <person name="Dunwell J.M."/>
            <person name="Nellist C.F."/>
            <person name="Harrison R.J."/>
        </authorList>
    </citation>
    <scope>NUCLEOTIDE SEQUENCE [LARGE SCALE GENOMIC DNA]</scope>
    <source>
        <strain evidence="3 4">ONT-3</strain>
    </source>
</reference>
<proteinExistence type="predicted"/>
<evidence type="ECO:0008006" key="5">
    <source>
        <dbReference type="Google" id="ProtNLM"/>
    </source>
</evidence>
<sequence length="144" mass="15752">MRATCQRPYRLCLLFMLCVSLSPPRRALRSPPGSASRRSNRYSPYRSEAPEPRSSRSILASPAVTRRVMFSPQQDSPTSAYSTPPPVPVASPRQSTPAQSSSTTTSARLPRTPRTPKSSTPTGPPVLPVPRVHQDRLGDLGLHH</sequence>
<accession>A0A6G0JKX7</accession>
<protein>
    <recommendedName>
        <fullName evidence="5">RxLR effector protein</fullName>
    </recommendedName>
</protein>
<comment type="caution">
    <text evidence="3">The sequence shown here is derived from an EMBL/GenBank/DDBJ whole genome shotgun (WGS) entry which is preliminary data.</text>
</comment>
<gene>
    <name evidence="3" type="ORF">PF010_g30378</name>
</gene>
<organism evidence="3 4">
    <name type="scientific">Phytophthora fragariae</name>
    <dbReference type="NCBI Taxonomy" id="53985"/>
    <lineage>
        <taxon>Eukaryota</taxon>
        <taxon>Sar</taxon>
        <taxon>Stramenopiles</taxon>
        <taxon>Oomycota</taxon>
        <taxon>Peronosporomycetes</taxon>
        <taxon>Peronosporales</taxon>
        <taxon>Peronosporaceae</taxon>
        <taxon>Phytophthora</taxon>
    </lineage>
</organism>
<feature type="compositionally biased region" description="Basic and acidic residues" evidence="1">
    <location>
        <begin position="132"/>
        <end position="144"/>
    </location>
</feature>
<feature type="compositionally biased region" description="Low complexity" evidence="1">
    <location>
        <begin position="91"/>
        <end position="121"/>
    </location>
</feature>
<name>A0A6G0JKX7_9STRA</name>
<feature type="chain" id="PRO_5026052929" description="RxLR effector protein" evidence="2">
    <location>
        <begin position="28"/>
        <end position="144"/>
    </location>
</feature>
<feature type="compositionally biased region" description="Low complexity" evidence="1">
    <location>
        <begin position="24"/>
        <end position="47"/>
    </location>
</feature>